<feature type="compositionally biased region" description="Basic and acidic residues" evidence="1">
    <location>
        <begin position="101"/>
        <end position="112"/>
    </location>
</feature>
<reference evidence="3" key="1">
    <citation type="submission" date="2025-08" db="UniProtKB">
        <authorList>
            <consortium name="RefSeq"/>
        </authorList>
    </citation>
    <scope>IDENTIFICATION</scope>
    <source>
        <strain evidence="3">15112-1751.03</strain>
        <tissue evidence="3">Whole Adult</tissue>
    </source>
</reference>
<organism evidence="2 3">
    <name type="scientific">Drosophila albomicans</name>
    <name type="common">Fruit fly</name>
    <dbReference type="NCBI Taxonomy" id="7291"/>
    <lineage>
        <taxon>Eukaryota</taxon>
        <taxon>Metazoa</taxon>
        <taxon>Ecdysozoa</taxon>
        <taxon>Arthropoda</taxon>
        <taxon>Hexapoda</taxon>
        <taxon>Insecta</taxon>
        <taxon>Pterygota</taxon>
        <taxon>Neoptera</taxon>
        <taxon>Endopterygota</taxon>
        <taxon>Diptera</taxon>
        <taxon>Brachycera</taxon>
        <taxon>Muscomorpha</taxon>
        <taxon>Ephydroidea</taxon>
        <taxon>Drosophilidae</taxon>
        <taxon>Drosophila</taxon>
    </lineage>
</organism>
<name>A0A9C6TAH1_DROAB</name>
<protein>
    <submittedName>
        <fullName evidence="3">Ankyrin repeat and KH domain-containing protein mask-like</fullName>
    </submittedName>
</protein>
<evidence type="ECO:0000256" key="1">
    <source>
        <dbReference type="SAM" id="MobiDB-lite"/>
    </source>
</evidence>
<accession>A0A9C6TAH1</accession>
<dbReference type="Proteomes" id="UP000515160">
    <property type="component" value="Chromosome 2R"/>
</dbReference>
<sequence>MAIGQRTRVLSSPLLSCVVVSFVRKLGAEAGIDDIQESDPDSCPHDEGEVREDEDETEEDSEDSDESEGDDEEEEIDVLQDNDADDEDIDDDDDDDDEDAPEVKNLLHEHNNKRSSNLTALLEAAANVKAPVA</sequence>
<evidence type="ECO:0000313" key="2">
    <source>
        <dbReference type="Proteomes" id="UP000515160"/>
    </source>
</evidence>
<keyword evidence="2" id="KW-1185">Reference proteome</keyword>
<dbReference type="AlphaFoldDB" id="A0A9C6TAH1"/>
<feature type="compositionally biased region" description="Acidic residues" evidence="1">
    <location>
        <begin position="49"/>
        <end position="100"/>
    </location>
</feature>
<evidence type="ECO:0000313" key="3">
    <source>
        <dbReference type="RefSeq" id="XP_051862837.1"/>
    </source>
</evidence>
<proteinExistence type="predicted"/>
<dbReference type="GeneID" id="127565935"/>
<gene>
    <name evidence="3" type="primary">LOC127565935</name>
</gene>
<feature type="region of interest" description="Disordered" evidence="1">
    <location>
        <begin position="30"/>
        <end position="115"/>
    </location>
</feature>
<feature type="compositionally biased region" description="Acidic residues" evidence="1">
    <location>
        <begin position="31"/>
        <end position="40"/>
    </location>
</feature>
<dbReference type="RefSeq" id="XP_051862837.1">
    <property type="nucleotide sequence ID" value="XM_052006877.1"/>
</dbReference>